<feature type="transmembrane region" description="Helical" evidence="1">
    <location>
        <begin position="20"/>
        <end position="41"/>
    </location>
</feature>
<proteinExistence type="predicted"/>
<dbReference type="EMBL" id="ANMU01000056">
    <property type="protein sequence ID" value="EMJ82995.1"/>
    <property type="molecule type" value="Genomic_DNA"/>
</dbReference>
<dbReference type="PATRIC" id="fig|1218567.3.peg.1426"/>
<organism evidence="2 3">
    <name type="scientific">Leptospira borgpetersenii serovar Hardjo-bovis str. Sponselee</name>
    <dbReference type="NCBI Taxonomy" id="1303729"/>
    <lineage>
        <taxon>Bacteria</taxon>
        <taxon>Pseudomonadati</taxon>
        <taxon>Spirochaetota</taxon>
        <taxon>Spirochaetia</taxon>
        <taxon>Leptospirales</taxon>
        <taxon>Leptospiraceae</taxon>
        <taxon>Leptospira</taxon>
    </lineage>
</organism>
<keyword evidence="1" id="KW-0812">Transmembrane</keyword>
<sequence>MIEDLVKSFKASMYDRISDPLISSFFLSLCTWNWKPIFILLKSKLPVEIRILYVHSLYFSNYSDYLCAIVPAIVVSSFYTFGYPFIKVYVIKFNSWITQKIRNIKEPYENDIKLTIEQSQKLRMKFEAEIEELKLSINTDENIQRELISELLIYYTKANNLDFNDVNILVASKKAIVETWVILSG</sequence>
<keyword evidence="1" id="KW-0472">Membrane</keyword>
<evidence type="ECO:0000313" key="3">
    <source>
        <dbReference type="Proteomes" id="UP000011873"/>
    </source>
</evidence>
<gene>
    <name evidence="2" type="ORF">LEP1GSC016_1606</name>
</gene>
<evidence type="ECO:0000313" key="2">
    <source>
        <dbReference type="EMBL" id="EMJ82995.1"/>
    </source>
</evidence>
<reference evidence="2 3" key="1">
    <citation type="submission" date="2013-01" db="EMBL/GenBank/DDBJ databases">
        <authorList>
            <person name="Harkins D.M."/>
            <person name="Durkin A.S."/>
            <person name="Brinkac L.M."/>
            <person name="Haft D.H."/>
            <person name="Selengut J.D."/>
            <person name="Sanka R."/>
            <person name="DePew J."/>
            <person name="Purushe J."/>
            <person name="Galloway R.L."/>
            <person name="Vinetz J.M."/>
            <person name="Sutton G.G."/>
            <person name="Nierman W.C."/>
            <person name="Fouts D.E."/>
        </authorList>
    </citation>
    <scope>NUCLEOTIDE SEQUENCE [LARGE SCALE GENOMIC DNA]</scope>
    <source>
        <strain evidence="2 3">Sponselee CDC</strain>
    </source>
</reference>
<feature type="transmembrane region" description="Helical" evidence="1">
    <location>
        <begin position="62"/>
        <end position="86"/>
    </location>
</feature>
<keyword evidence="1" id="KW-1133">Transmembrane helix</keyword>
<protein>
    <submittedName>
        <fullName evidence="2">Uncharacterized protein</fullName>
    </submittedName>
</protein>
<evidence type="ECO:0000256" key="1">
    <source>
        <dbReference type="SAM" id="Phobius"/>
    </source>
</evidence>
<comment type="caution">
    <text evidence="2">The sequence shown here is derived from an EMBL/GenBank/DDBJ whole genome shotgun (WGS) entry which is preliminary data.</text>
</comment>
<dbReference type="AlphaFoldDB" id="M6C9T8"/>
<dbReference type="RefSeq" id="WP_011670631.1">
    <property type="nucleotide sequence ID" value="NZ_ANMU01000056.1"/>
</dbReference>
<name>M6C9T8_LEPBO</name>
<dbReference type="Proteomes" id="UP000011873">
    <property type="component" value="Unassembled WGS sequence"/>
</dbReference>
<accession>M6C9T8</accession>